<dbReference type="InterPro" id="IPR050351">
    <property type="entry name" value="BphY/WalK/GraS-like"/>
</dbReference>
<evidence type="ECO:0000256" key="3">
    <source>
        <dbReference type="ARBA" id="ARBA00022553"/>
    </source>
</evidence>
<keyword evidence="3" id="KW-0597">Phosphoprotein</keyword>
<keyword evidence="5 8" id="KW-0418">Kinase</keyword>
<evidence type="ECO:0000256" key="2">
    <source>
        <dbReference type="ARBA" id="ARBA00012438"/>
    </source>
</evidence>
<dbReference type="Pfam" id="PF02518">
    <property type="entry name" value="HATPase_c"/>
    <property type="match status" value="1"/>
</dbReference>
<comment type="caution">
    <text evidence="8">The sequence shown here is derived from an EMBL/GenBank/DDBJ whole genome shotgun (WGS) entry which is preliminary data.</text>
</comment>
<dbReference type="GO" id="GO:0016036">
    <property type="term" value="P:cellular response to phosphate starvation"/>
    <property type="evidence" value="ECO:0007669"/>
    <property type="project" value="TreeGrafter"/>
</dbReference>
<accession>A0A4R9LQN9</accession>
<evidence type="ECO:0000256" key="4">
    <source>
        <dbReference type="ARBA" id="ARBA00022679"/>
    </source>
</evidence>
<evidence type="ECO:0000256" key="6">
    <source>
        <dbReference type="ARBA" id="ARBA00023012"/>
    </source>
</evidence>
<dbReference type="EMBL" id="RQHV01000043">
    <property type="protein sequence ID" value="TGN10426.1"/>
    <property type="molecule type" value="Genomic_DNA"/>
</dbReference>
<dbReference type="Gene3D" id="3.30.565.10">
    <property type="entry name" value="Histidine kinase-like ATPase, C-terminal domain"/>
    <property type="match status" value="1"/>
</dbReference>
<dbReference type="GO" id="GO:0000155">
    <property type="term" value="F:phosphorelay sensor kinase activity"/>
    <property type="evidence" value="ECO:0007669"/>
    <property type="project" value="TreeGrafter"/>
</dbReference>
<dbReference type="GO" id="GO:0004721">
    <property type="term" value="F:phosphoprotein phosphatase activity"/>
    <property type="evidence" value="ECO:0007669"/>
    <property type="project" value="TreeGrafter"/>
</dbReference>
<reference evidence="8" key="1">
    <citation type="journal article" date="2019" name="PLoS Negl. Trop. Dis.">
        <title>Revisiting the worldwide diversity of Leptospira species in the environment.</title>
        <authorList>
            <person name="Vincent A.T."/>
            <person name="Schiettekatte O."/>
            <person name="Bourhy P."/>
            <person name="Veyrier F.J."/>
            <person name="Picardeau M."/>
        </authorList>
    </citation>
    <scope>NUCLEOTIDE SEQUENCE [LARGE SCALE GENOMIC DNA]</scope>
    <source>
        <strain evidence="8">201400974</strain>
    </source>
</reference>
<feature type="domain" description="Histidine kinase/HSP90-like ATPase" evidence="7">
    <location>
        <begin position="311"/>
        <end position="448"/>
    </location>
</feature>
<proteinExistence type="predicted"/>
<gene>
    <name evidence="8" type="ORF">EHS11_09005</name>
</gene>
<evidence type="ECO:0000313" key="9">
    <source>
        <dbReference type="Proteomes" id="UP000298264"/>
    </source>
</evidence>
<organism evidence="8 9">
    <name type="scientific">Leptospira ilyithenensis</name>
    <dbReference type="NCBI Taxonomy" id="2484901"/>
    <lineage>
        <taxon>Bacteria</taxon>
        <taxon>Pseudomonadati</taxon>
        <taxon>Spirochaetota</taxon>
        <taxon>Spirochaetia</taxon>
        <taxon>Leptospirales</taxon>
        <taxon>Leptospiraceae</taxon>
        <taxon>Leptospira</taxon>
    </lineage>
</organism>
<evidence type="ECO:0000256" key="1">
    <source>
        <dbReference type="ARBA" id="ARBA00000085"/>
    </source>
</evidence>
<keyword evidence="6" id="KW-0902">Two-component regulatory system</keyword>
<keyword evidence="9" id="KW-1185">Reference proteome</keyword>
<comment type="catalytic activity">
    <reaction evidence="1">
        <text>ATP + protein L-histidine = ADP + protein N-phospho-L-histidine.</text>
        <dbReference type="EC" id="2.7.13.3"/>
    </reaction>
</comment>
<dbReference type="AlphaFoldDB" id="A0A4R9LQN9"/>
<name>A0A4R9LQN9_9LEPT</name>
<dbReference type="EC" id="2.7.13.3" evidence="2"/>
<dbReference type="GO" id="GO:0005886">
    <property type="term" value="C:plasma membrane"/>
    <property type="evidence" value="ECO:0007669"/>
    <property type="project" value="TreeGrafter"/>
</dbReference>
<dbReference type="InterPro" id="IPR036890">
    <property type="entry name" value="HATPase_C_sf"/>
</dbReference>
<dbReference type="InterPro" id="IPR003594">
    <property type="entry name" value="HATPase_dom"/>
</dbReference>
<dbReference type="SMART" id="SM00387">
    <property type="entry name" value="HATPase_c"/>
    <property type="match status" value="1"/>
</dbReference>
<evidence type="ECO:0000259" key="7">
    <source>
        <dbReference type="SMART" id="SM00387"/>
    </source>
</evidence>
<dbReference type="Proteomes" id="UP000298264">
    <property type="component" value="Unassembled WGS sequence"/>
</dbReference>
<dbReference type="PANTHER" id="PTHR45453">
    <property type="entry name" value="PHOSPHATE REGULON SENSOR PROTEIN PHOR"/>
    <property type="match status" value="1"/>
</dbReference>
<dbReference type="SUPFAM" id="SSF55874">
    <property type="entry name" value="ATPase domain of HSP90 chaperone/DNA topoisomerase II/histidine kinase"/>
    <property type="match status" value="1"/>
</dbReference>
<sequence length="449" mass="51404">MNVSFESEFKPLLNELYFYKSLKHVLDTIPRGSYAIFDSNLRCKIIAGKDFAIDDFYKDGMIDKDLEEILGLPFFSDSNLDITSFRNALNGVPYEKNSIIRQELYSFTISPLSLPDESRDVTNTSESEKKYILLSCFHSPNHKLTESNLNDILEKQSLVIEYEEELFREIIEIFNWRREMEGKGKHKVWMRKALPNLNTSLMQGSGLGGLVTSMGAMLRKAEKSETHAMVPLRHLEMVEENFKSTKKLVKSLADAQVLFEETSSLSEKVDLQDVIDLIEEESRSLTGMLSIKKQNVVVSILKNTKEYFLNINKNTLKTAVREILINAMKYSPDGISIIVLFLMSEGKFIIKFINPTNDSSIQSLNFKEAEDLALFQPFFRLNKTVDERYEKEEFSLGLGLAVVKKVIEDMKGHIHINSIQSGIYKNVLRSDSQHSLLSEICITLEFPII</sequence>
<keyword evidence="4" id="KW-0808">Transferase</keyword>
<dbReference type="OrthoDB" id="316540at2"/>
<evidence type="ECO:0000256" key="5">
    <source>
        <dbReference type="ARBA" id="ARBA00022777"/>
    </source>
</evidence>
<evidence type="ECO:0000313" key="8">
    <source>
        <dbReference type="EMBL" id="TGN10426.1"/>
    </source>
</evidence>
<protein>
    <recommendedName>
        <fullName evidence="2">histidine kinase</fullName>
        <ecNumber evidence="2">2.7.13.3</ecNumber>
    </recommendedName>
</protein>
<dbReference type="PANTHER" id="PTHR45453:SF1">
    <property type="entry name" value="PHOSPHATE REGULON SENSOR PROTEIN PHOR"/>
    <property type="match status" value="1"/>
</dbReference>